<name>A0A7S4V8E0_9STRA</name>
<dbReference type="Gene3D" id="1.20.1270.60">
    <property type="entry name" value="Arfaptin homology (AH) domain/BAR domain"/>
    <property type="match status" value="1"/>
</dbReference>
<dbReference type="AlphaFoldDB" id="A0A7S4V8E0"/>
<reference evidence="3" key="1">
    <citation type="submission" date="2021-01" db="EMBL/GenBank/DDBJ databases">
        <authorList>
            <person name="Corre E."/>
            <person name="Pelletier E."/>
            <person name="Niang G."/>
            <person name="Scheremetjew M."/>
            <person name="Finn R."/>
            <person name="Kale V."/>
            <person name="Holt S."/>
            <person name="Cochrane G."/>
            <person name="Meng A."/>
            <person name="Brown T."/>
            <person name="Cohen L."/>
        </authorList>
    </citation>
    <scope>NUCLEOTIDE SEQUENCE</scope>
    <source>
        <strain evidence="3">GSO104</strain>
    </source>
</reference>
<evidence type="ECO:0000313" key="3">
    <source>
        <dbReference type="EMBL" id="CAE4613889.1"/>
    </source>
</evidence>
<gene>
    <name evidence="3" type="ORF">DBRI00130_LOCUS18398</name>
</gene>
<dbReference type="PANTHER" id="PTHR10555:SF170">
    <property type="entry name" value="FI18122P1"/>
    <property type="match status" value="1"/>
</dbReference>
<feature type="compositionally biased region" description="Acidic residues" evidence="1">
    <location>
        <begin position="68"/>
        <end position="78"/>
    </location>
</feature>
<dbReference type="SUPFAM" id="SSF64268">
    <property type="entry name" value="PX domain"/>
    <property type="match status" value="1"/>
</dbReference>
<protein>
    <recommendedName>
        <fullName evidence="2">PX domain-containing protein</fullName>
    </recommendedName>
</protein>
<feature type="region of interest" description="Disordered" evidence="1">
    <location>
        <begin position="1"/>
        <end position="131"/>
    </location>
</feature>
<feature type="compositionally biased region" description="Low complexity" evidence="1">
    <location>
        <begin position="227"/>
        <end position="250"/>
    </location>
</feature>
<dbReference type="SMART" id="SM00312">
    <property type="entry name" value="PX"/>
    <property type="match status" value="1"/>
</dbReference>
<accession>A0A7S4V8E0</accession>
<feature type="domain" description="PX" evidence="2">
    <location>
        <begin position="354"/>
        <end position="473"/>
    </location>
</feature>
<feature type="compositionally biased region" description="Pro residues" evidence="1">
    <location>
        <begin position="214"/>
        <end position="226"/>
    </location>
</feature>
<sequence length="796" mass="84892">MSNRASLLASLTGDDTSPLGLGGDTEEEVVVSDVCIDSSTAPPETFTNQSEGNGTLGNPEPGLFTVDGGDDDDEEEADLFGSIPSKRSTTTARSNSGGPRALLEGSGLIGTATNGGGLLSDSVGDGGGLFDEVDAAAERERLRLEAEERERQRQIALQKEAESQAAREKAEREQAERLAQEQAAAAQAQMREMSLQNAPDVFYRPDASNAYPNPLAPPAPPPPPQPINAGYGASSYYYSTSGQQTTTAQQPYPPSQPPPPAPLQNAPLMQGRYQNYLPSQPSPPPPRAPPSAPPPHPSSQSVVSSVTAPSLLAGMHVGHNPSVGGVHSSPAPPPAAAPPRPPAVPSFQPFYGLVTVSDPILVQGTGLFSGPPHWTYGVTVRMNKDQSMSVRRRFKHFVALEDRLRANCPGAILSPRPEKHASRALEEASARQSAQFAMQRAQELERYLNSLINHPIVGSSDVLRLFLTLQDHIGVAWPEVSSSAITRLSTLGNTTANKISDGAANAMQDLGVAQQQAAGEDNAEILALVASEGVRIAAVSQAVPKMEGTIALLREQADRSGMVGLELSKLTKEVQQSHAELATPLEFLSSALLRSARRSKRLSVELNAAMLPFSTQYKLCRYERLAFADRRQALIKRTAARQKADARATKLHLHQSSLQTRHNIPALERMEMEASMSDGLAREAVQEADKVGAVLLEEIRRVGGTRTEEWRGSVKVLASSMKEACAERVGIWESVREQFMVEFPEMGGGVADAGIASTPLPQEVGGQKSVSGMPATIVDHSQNSVSYSTTGEVVHG</sequence>
<proteinExistence type="predicted"/>
<dbReference type="GO" id="GO:0035091">
    <property type="term" value="F:phosphatidylinositol binding"/>
    <property type="evidence" value="ECO:0007669"/>
    <property type="project" value="InterPro"/>
</dbReference>
<feature type="compositionally biased region" description="Gly residues" evidence="1">
    <location>
        <begin position="113"/>
        <end position="129"/>
    </location>
</feature>
<feature type="compositionally biased region" description="Pro residues" evidence="1">
    <location>
        <begin position="280"/>
        <end position="297"/>
    </location>
</feature>
<feature type="compositionally biased region" description="Basic and acidic residues" evidence="1">
    <location>
        <begin position="147"/>
        <end position="179"/>
    </location>
</feature>
<feature type="compositionally biased region" description="Polar residues" evidence="1">
    <location>
        <begin position="85"/>
        <end position="97"/>
    </location>
</feature>
<feature type="region of interest" description="Disordered" evidence="1">
    <location>
        <begin position="147"/>
        <end position="341"/>
    </location>
</feature>
<dbReference type="EMBL" id="HBNS01023274">
    <property type="protein sequence ID" value="CAE4613889.1"/>
    <property type="molecule type" value="Transcribed_RNA"/>
</dbReference>
<dbReference type="InterPro" id="IPR036871">
    <property type="entry name" value="PX_dom_sf"/>
</dbReference>
<dbReference type="PROSITE" id="PS50195">
    <property type="entry name" value="PX"/>
    <property type="match status" value="1"/>
</dbReference>
<dbReference type="GO" id="GO:0005768">
    <property type="term" value="C:endosome"/>
    <property type="evidence" value="ECO:0007669"/>
    <property type="project" value="TreeGrafter"/>
</dbReference>
<evidence type="ECO:0000259" key="2">
    <source>
        <dbReference type="PROSITE" id="PS50195"/>
    </source>
</evidence>
<evidence type="ECO:0000256" key="1">
    <source>
        <dbReference type="SAM" id="MobiDB-lite"/>
    </source>
</evidence>
<feature type="compositionally biased region" description="Pro residues" evidence="1">
    <location>
        <begin position="330"/>
        <end position="341"/>
    </location>
</feature>
<feature type="compositionally biased region" description="Polar residues" evidence="1">
    <location>
        <begin position="37"/>
        <end position="53"/>
    </location>
</feature>
<dbReference type="PANTHER" id="PTHR10555">
    <property type="entry name" value="SORTING NEXIN"/>
    <property type="match status" value="1"/>
</dbReference>
<feature type="compositionally biased region" description="Low complexity" evidence="1">
    <location>
        <begin position="298"/>
        <end position="310"/>
    </location>
</feature>
<dbReference type="InterPro" id="IPR027267">
    <property type="entry name" value="AH/BAR_dom_sf"/>
</dbReference>
<dbReference type="Gene3D" id="3.30.1520.10">
    <property type="entry name" value="Phox-like domain"/>
    <property type="match status" value="1"/>
</dbReference>
<dbReference type="Pfam" id="PF00787">
    <property type="entry name" value="PX"/>
    <property type="match status" value="1"/>
</dbReference>
<feature type="compositionally biased region" description="Low complexity" evidence="1">
    <location>
        <begin position="180"/>
        <end position="189"/>
    </location>
</feature>
<dbReference type="InterPro" id="IPR001683">
    <property type="entry name" value="PX_dom"/>
</dbReference>
<organism evidence="3">
    <name type="scientific">Ditylum brightwellii</name>
    <dbReference type="NCBI Taxonomy" id="49249"/>
    <lineage>
        <taxon>Eukaryota</taxon>
        <taxon>Sar</taxon>
        <taxon>Stramenopiles</taxon>
        <taxon>Ochrophyta</taxon>
        <taxon>Bacillariophyta</taxon>
        <taxon>Mediophyceae</taxon>
        <taxon>Lithodesmiophycidae</taxon>
        <taxon>Lithodesmiales</taxon>
        <taxon>Lithodesmiaceae</taxon>
        <taxon>Ditylum</taxon>
    </lineage>
</organism>
<feature type="compositionally biased region" description="Pro residues" evidence="1">
    <location>
        <begin position="251"/>
        <end position="262"/>
    </location>
</feature>